<comment type="caution">
    <text evidence="2">The sequence shown here is derived from an EMBL/GenBank/DDBJ whole genome shotgun (WGS) entry which is preliminary data.</text>
</comment>
<protein>
    <submittedName>
        <fullName evidence="2">Uncharacterized protein</fullName>
    </submittedName>
</protein>
<evidence type="ECO:0000313" key="3">
    <source>
        <dbReference type="Proteomes" id="UP000794436"/>
    </source>
</evidence>
<evidence type="ECO:0000256" key="1">
    <source>
        <dbReference type="SAM" id="MobiDB-lite"/>
    </source>
</evidence>
<dbReference type="OrthoDB" id="60284at2759"/>
<reference evidence="2" key="1">
    <citation type="submission" date="2019-03" db="EMBL/GenBank/DDBJ databases">
        <title>Long read genome sequence of the mycoparasitic Pythium oligandrum ATCC 38472 isolated from sugarbeet rhizosphere.</title>
        <authorList>
            <person name="Gaulin E."/>
        </authorList>
    </citation>
    <scope>NUCLEOTIDE SEQUENCE</scope>
    <source>
        <strain evidence="2">ATCC 38472_TT</strain>
    </source>
</reference>
<proteinExistence type="predicted"/>
<accession>A0A8K1CJB1</accession>
<evidence type="ECO:0000313" key="2">
    <source>
        <dbReference type="EMBL" id="TMW63740.1"/>
    </source>
</evidence>
<name>A0A8K1CJB1_PYTOL</name>
<dbReference type="EMBL" id="SPLM01000072">
    <property type="protein sequence ID" value="TMW63740.1"/>
    <property type="molecule type" value="Genomic_DNA"/>
</dbReference>
<organism evidence="2 3">
    <name type="scientific">Pythium oligandrum</name>
    <name type="common">Mycoparasitic fungus</name>
    <dbReference type="NCBI Taxonomy" id="41045"/>
    <lineage>
        <taxon>Eukaryota</taxon>
        <taxon>Sar</taxon>
        <taxon>Stramenopiles</taxon>
        <taxon>Oomycota</taxon>
        <taxon>Peronosporomycetes</taxon>
        <taxon>Pythiales</taxon>
        <taxon>Pythiaceae</taxon>
        <taxon>Pythium</taxon>
    </lineage>
</organism>
<keyword evidence="3" id="KW-1185">Reference proteome</keyword>
<dbReference type="Proteomes" id="UP000794436">
    <property type="component" value="Unassembled WGS sequence"/>
</dbReference>
<sequence>MAHAKPISSPVASSGPRSSSMTAPPPRCGPHPVTYGKSWADDIQKYQAAKAILPWLPEQQTPVKHVTRYEKSREERKYDLVLAEFRDAEREVGLQKNEDAKRKQDLEHSRAKQLRNVQRFNLINHAPMYSGARDPKDPPPHETRTFRKTTNVDYNIVTNLVSSNNTAAEPTSPTRSPAKYRTRDFSILTNKYHSNHEERAQIEQQHAKEVAAVKFYKTHNYDPVRITYFDPDKETEFLERRHQEQQVHGKDRVFQLPPREQFSEGRLYNILNQKIINPEQISRFENIANRATNKMQKTAYEKRMRDVGRQQVEQDEERCLNRYAHERHEQSYVHGFDPISNEPFQGINAKPRMPLRTHSALPAWEVLEQGVASTNKVAVKRNALASSESSVNSAPERLKEAMTPSQRANIMVVEHSSQGAKTTVRL</sequence>
<feature type="compositionally biased region" description="Low complexity" evidence="1">
    <location>
        <begin position="8"/>
        <end position="20"/>
    </location>
</feature>
<dbReference type="AlphaFoldDB" id="A0A8K1CJB1"/>
<gene>
    <name evidence="2" type="ORF">Poli38472_002681</name>
</gene>
<feature type="region of interest" description="Disordered" evidence="1">
    <location>
        <begin position="1"/>
        <end position="36"/>
    </location>
</feature>